<dbReference type="AlphaFoldDB" id="A0A7S7SI53"/>
<dbReference type="Gene3D" id="3.40.50.150">
    <property type="entry name" value="Vaccinia Virus protein VP39"/>
    <property type="match status" value="1"/>
</dbReference>
<dbReference type="PROSITE" id="PS50123">
    <property type="entry name" value="CHER"/>
    <property type="match status" value="1"/>
</dbReference>
<name>A0A7S7SI53_PALFE</name>
<evidence type="ECO:0000256" key="4">
    <source>
        <dbReference type="ARBA" id="ARBA00022679"/>
    </source>
</evidence>
<dbReference type="SMART" id="SM00138">
    <property type="entry name" value="MeTrc"/>
    <property type="match status" value="1"/>
</dbReference>
<comment type="catalytic activity">
    <reaction evidence="1">
        <text>L-glutamyl-[protein] + S-adenosyl-L-methionine = [protein]-L-glutamate 5-O-methyl ester + S-adenosyl-L-homocysteine</text>
        <dbReference type="Rhea" id="RHEA:24452"/>
        <dbReference type="Rhea" id="RHEA-COMP:10208"/>
        <dbReference type="Rhea" id="RHEA-COMP:10311"/>
        <dbReference type="ChEBI" id="CHEBI:29973"/>
        <dbReference type="ChEBI" id="CHEBI:57856"/>
        <dbReference type="ChEBI" id="CHEBI:59789"/>
        <dbReference type="ChEBI" id="CHEBI:82795"/>
        <dbReference type="EC" id="2.1.1.80"/>
    </reaction>
</comment>
<protein>
    <recommendedName>
        <fullName evidence="2">protein-glutamate O-methyltransferase</fullName>
        <ecNumber evidence="2">2.1.1.80</ecNumber>
    </recommendedName>
</protein>
<dbReference type="SUPFAM" id="SSF47757">
    <property type="entry name" value="Chemotaxis receptor methyltransferase CheR, N-terminal domain"/>
    <property type="match status" value="1"/>
</dbReference>
<dbReference type="InterPro" id="IPR050903">
    <property type="entry name" value="Bact_Chemotaxis_MeTrfase"/>
</dbReference>
<dbReference type="PANTHER" id="PTHR24422">
    <property type="entry name" value="CHEMOTAXIS PROTEIN METHYLTRANSFERASE"/>
    <property type="match status" value="1"/>
</dbReference>
<evidence type="ECO:0000256" key="3">
    <source>
        <dbReference type="ARBA" id="ARBA00022603"/>
    </source>
</evidence>
<dbReference type="Pfam" id="PF01739">
    <property type="entry name" value="CheR"/>
    <property type="match status" value="1"/>
</dbReference>
<dbReference type="EC" id="2.1.1.80" evidence="2"/>
<sequence length="278" mass="31608">MATLTSALGSIDPGNYNFLQDVVYRGSGIVLDHEKHYLFESRLSPVARARGLQSINDLCSLIRATGGDEVRKQVIEAMTTNETYFFREPGQYDAITRVLLPEVKELRHATRKLNCWSAASSTGQEAYSLALLLMEEGFGGWNVQILGTDLTSHVVEKARQGKYLQIEVNRGLPVSLLLKYFRRVALDWQLNDQIRSMVRFESFDLRNSMRSLGPFDLVFCRNVLVYFDIETRRTILRQMHGTMFRGGWLLLGTAEAPIGLDDLYERRMVGSAVVYIAR</sequence>
<reference evidence="7 8" key="1">
    <citation type="submission" date="2020-10" db="EMBL/GenBank/DDBJ databases">
        <title>Complete genome sequence of Paludibaculum fermentans P105T, a facultatively anaerobic acidobacterium capable of dissimilatory Fe(III) reduction.</title>
        <authorList>
            <person name="Dedysh S.N."/>
            <person name="Beletsky A.V."/>
            <person name="Kulichevskaya I.S."/>
            <person name="Mardanov A.V."/>
            <person name="Ravin N.V."/>
        </authorList>
    </citation>
    <scope>NUCLEOTIDE SEQUENCE [LARGE SCALE GENOMIC DNA]</scope>
    <source>
        <strain evidence="7 8">P105</strain>
    </source>
</reference>
<dbReference type="GO" id="GO:0032259">
    <property type="term" value="P:methylation"/>
    <property type="evidence" value="ECO:0007669"/>
    <property type="project" value="UniProtKB-KW"/>
</dbReference>
<dbReference type="InterPro" id="IPR022642">
    <property type="entry name" value="CheR_C"/>
</dbReference>
<evidence type="ECO:0000256" key="2">
    <source>
        <dbReference type="ARBA" id="ARBA00012534"/>
    </source>
</evidence>
<evidence type="ECO:0000256" key="1">
    <source>
        <dbReference type="ARBA" id="ARBA00001541"/>
    </source>
</evidence>
<organism evidence="7 8">
    <name type="scientific">Paludibaculum fermentans</name>
    <dbReference type="NCBI Taxonomy" id="1473598"/>
    <lineage>
        <taxon>Bacteria</taxon>
        <taxon>Pseudomonadati</taxon>
        <taxon>Acidobacteriota</taxon>
        <taxon>Terriglobia</taxon>
        <taxon>Bryobacterales</taxon>
        <taxon>Bryobacteraceae</taxon>
        <taxon>Paludibaculum</taxon>
    </lineage>
</organism>
<proteinExistence type="predicted"/>
<dbReference type="PANTHER" id="PTHR24422:SF21">
    <property type="entry name" value="CHEMOTAXIS PROTEIN METHYLTRANSFERASE 1"/>
    <property type="match status" value="1"/>
</dbReference>
<dbReference type="Gene3D" id="1.10.155.10">
    <property type="entry name" value="Chemotaxis receptor methyltransferase CheR, N-terminal domain"/>
    <property type="match status" value="1"/>
</dbReference>
<evidence type="ECO:0000313" key="7">
    <source>
        <dbReference type="EMBL" id="QOY85071.1"/>
    </source>
</evidence>
<dbReference type="Proteomes" id="UP000593892">
    <property type="component" value="Chromosome"/>
</dbReference>
<dbReference type="InterPro" id="IPR036804">
    <property type="entry name" value="CheR_N_sf"/>
</dbReference>
<feature type="domain" description="CheR-type methyltransferase" evidence="6">
    <location>
        <begin position="15"/>
        <end position="278"/>
    </location>
</feature>
<evidence type="ECO:0000259" key="6">
    <source>
        <dbReference type="PROSITE" id="PS50123"/>
    </source>
</evidence>
<dbReference type="InterPro" id="IPR000780">
    <property type="entry name" value="CheR_MeTrfase"/>
</dbReference>
<keyword evidence="4 7" id="KW-0808">Transferase</keyword>
<accession>A0A7S7SI53</accession>
<dbReference type="GO" id="GO:0008983">
    <property type="term" value="F:protein-glutamate O-methyltransferase activity"/>
    <property type="evidence" value="ECO:0007669"/>
    <property type="project" value="UniProtKB-EC"/>
</dbReference>
<dbReference type="SUPFAM" id="SSF53335">
    <property type="entry name" value="S-adenosyl-L-methionine-dependent methyltransferases"/>
    <property type="match status" value="1"/>
</dbReference>
<dbReference type="PRINTS" id="PR00996">
    <property type="entry name" value="CHERMTFRASE"/>
</dbReference>
<dbReference type="InterPro" id="IPR022641">
    <property type="entry name" value="CheR_N"/>
</dbReference>
<evidence type="ECO:0000313" key="8">
    <source>
        <dbReference type="Proteomes" id="UP000593892"/>
    </source>
</evidence>
<keyword evidence="5" id="KW-0949">S-adenosyl-L-methionine</keyword>
<dbReference type="InterPro" id="IPR029063">
    <property type="entry name" value="SAM-dependent_MTases_sf"/>
</dbReference>
<evidence type="ECO:0000256" key="5">
    <source>
        <dbReference type="ARBA" id="ARBA00022691"/>
    </source>
</evidence>
<keyword evidence="8" id="KW-1185">Reference proteome</keyword>
<dbReference type="RefSeq" id="WP_194446741.1">
    <property type="nucleotide sequence ID" value="NZ_CP063849.1"/>
</dbReference>
<gene>
    <name evidence="7" type="ORF">IRI77_19720</name>
</gene>
<keyword evidence="3 7" id="KW-0489">Methyltransferase</keyword>
<dbReference type="EMBL" id="CP063849">
    <property type="protein sequence ID" value="QOY85071.1"/>
    <property type="molecule type" value="Genomic_DNA"/>
</dbReference>
<dbReference type="KEGG" id="pfer:IRI77_19720"/>
<dbReference type="Pfam" id="PF03705">
    <property type="entry name" value="CheR_N"/>
    <property type="match status" value="1"/>
</dbReference>